<dbReference type="Proteomes" id="UP000299102">
    <property type="component" value="Unassembled WGS sequence"/>
</dbReference>
<gene>
    <name evidence="1" type="primary">EbpIII</name>
    <name evidence="1" type="ORF">EVAR_78002_1</name>
</gene>
<dbReference type="Gene3D" id="1.10.2080.10">
    <property type="entry name" value="Insect odorant-binding protein A10/Ejaculatory bulb-specific protein 3"/>
    <property type="match status" value="1"/>
</dbReference>
<evidence type="ECO:0000313" key="1">
    <source>
        <dbReference type="EMBL" id="GBP07811.1"/>
    </source>
</evidence>
<dbReference type="PANTHER" id="PTHR11257">
    <property type="entry name" value="CHEMOSENSORY PROTEIN-RELATED"/>
    <property type="match status" value="1"/>
</dbReference>
<dbReference type="EMBL" id="BGZK01000028">
    <property type="protein sequence ID" value="GBP07811.1"/>
    <property type="molecule type" value="Genomic_DNA"/>
</dbReference>
<sequence>MFRNDLMFPKDSYASTMNGFTTAIAFVTFAQLVLCYDEKYDKIDVDKIIEDDALFDAYIDCMLDKGPCTAEHSPEFRKLLPEVVATACAKCSPIQKSHVRKTVMALQNKRPVKFQEFTAKYDPNGEYVAAFTDFVLEKE</sequence>
<dbReference type="SUPFAM" id="SSF100910">
    <property type="entry name" value="Chemosensory protein Csp2"/>
    <property type="match status" value="1"/>
</dbReference>
<dbReference type="InterPro" id="IPR005055">
    <property type="entry name" value="A10/PebIII"/>
</dbReference>
<keyword evidence="2" id="KW-1185">Reference proteome</keyword>
<dbReference type="PANTHER" id="PTHR11257:SF13">
    <property type="entry name" value="GEO07322P1"/>
    <property type="match status" value="1"/>
</dbReference>
<dbReference type="AlphaFoldDB" id="A0A4C1T3H4"/>
<accession>A0A4C1T3H4</accession>
<evidence type="ECO:0000313" key="2">
    <source>
        <dbReference type="Proteomes" id="UP000299102"/>
    </source>
</evidence>
<proteinExistence type="predicted"/>
<dbReference type="InterPro" id="IPR036682">
    <property type="entry name" value="OS_D_A10/PebIII_sf"/>
</dbReference>
<dbReference type="OrthoDB" id="7274644at2759"/>
<comment type="caution">
    <text evidence="1">The sequence shown here is derived from an EMBL/GenBank/DDBJ whole genome shotgun (WGS) entry which is preliminary data.</text>
</comment>
<protein>
    <submittedName>
        <fullName evidence="1">Ejaculatory bulb-specific protein 3</fullName>
    </submittedName>
</protein>
<name>A0A4C1T3H4_EUMVA</name>
<dbReference type="Pfam" id="PF03392">
    <property type="entry name" value="OS-D"/>
    <property type="match status" value="1"/>
</dbReference>
<organism evidence="1 2">
    <name type="scientific">Eumeta variegata</name>
    <name type="common">Bagworm moth</name>
    <name type="synonym">Eumeta japonica</name>
    <dbReference type="NCBI Taxonomy" id="151549"/>
    <lineage>
        <taxon>Eukaryota</taxon>
        <taxon>Metazoa</taxon>
        <taxon>Ecdysozoa</taxon>
        <taxon>Arthropoda</taxon>
        <taxon>Hexapoda</taxon>
        <taxon>Insecta</taxon>
        <taxon>Pterygota</taxon>
        <taxon>Neoptera</taxon>
        <taxon>Endopterygota</taxon>
        <taxon>Lepidoptera</taxon>
        <taxon>Glossata</taxon>
        <taxon>Ditrysia</taxon>
        <taxon>Tineoidea</taxon>
        <taxon>Psychidae</taxon>
        <taxon>Oiketicinae</taxon>
        <taxon>Eumeta</taxon>
    </lineage>
</organism>
<reference evidence="1 2" key="1">
    <citation type="journal article" date="2019" name="Commun. Biol.">
        <title>The bagworm genome reveals a unique fibroin gene that provides high tensile strength.</title>
        <authorList>
            <person name="Kono N."/>
            <person name="Nakamura H."/>
            <person name="Ohtoshi R."/>
            <person name="Tomita M."/>
            <person name="Numata K."/>
            <person name="Arakawa K."/>
        </authorList>
    </citation>
    <scope>NUCLEOTIDE SEQUENCE [LARGE SCALE GENOMIC DNA]</scope>
</reference>